<evidence type="ECO:0000256" key="20">
    <source>
        <dbReference type="ARBA" id="ARBA00047899"/>
    </source>
</evidence>
<evidence type="ECO:0000256" key="3">
    <source>
        <dbReference type="ARBA" id="ARBA00008684"/>
    </source>
</evidence>
<dbReference type="InterPro" id="IPR000719">
    <property type="entry name" value="Prot_kinase_dom"/>
</dbReference>
<evidence type="ECO:0000256" key="22">
    <source>
        <dbReference type="PROSITE-ProRule" id="PRU10141"/>
    </source>
</evidence>
<keyword evidence="11 24" id="KW-0732">Signal</keyword>
<gene>
    <name evidence="26" type="ORF">SLEP1_g58229</name>
</gene>
<dbReference type="GO" id="GO:0003735">
    <property type="term" value="F:structural constituent of ribosome"/>
    <property type="evidence" value="ECO:0007669"/>
    <property type="project" value="InterPro"/>
</dbReference>
<evidence type="ECO:0000256" key="10">
    <source>
        <dbReference type="ARBA" id="ARBA00022692"/>
    </source>
</evidence>
<dbReference type="SUPFAM" id="SSF56112">
    <property type="entry name" value="Protein kinase-like (PK-like)"/>
    <property type="match status" value="1"/>
</dbReference>
<keyword evidence="6" id="KW-0723">Serine/threonine-protein kinase</keyword>
<keyword evidence="12" id="KW-0677">Repeat</keyword>
<dbReference type="GO" id="GO:0005886">
    <property type="term" value="C:plasma membrane"/>
    <property type="evidence" value="ECO:0007669"/>
    <property type="project" value="UniProtKB-SubCell"/>
</dbReference>
<dbReference type="InterPro" id="IPR013210">
    <property type="entry name" value="LRR_N_plant-typ"/>
</dbReference>
<evidence type="ECO:0000256" key="24">
    <source>
        <dbReference type="SAM" id="SignalP"/>
    </source>
</evidence>
<keyword evidence="19" id="KW-0325">Glycoprotein</keyword>
<keyword evidence="15 22" id="KW-0067">ATP-binding</keyword>
<dbReference type="InterPro" id="IPR055414">
    <property type="entry name" value="LRR_R13L4/SHOC2-like"/>
</dbReference>
<dbReference type="PROSITE" id="PS00107">
    <property type="entry name" value="PROTEIN_KINASE_ATP"/>
    <property type="match status" value="1"/>
</dbReference>
<dbReference type="InterPro" id="IPR001611">
    <property type="entry name" value="Leu-rich_rpt"/>
</dbReference>
<evidence type="ECO:0000256" key="4">
    <source>
        <dbReference type="ARBA" id="ARBA00012513"/>
    </source>
</evidence>
<dbReference type="GO" id="GO:0005840">
    <property type="term" value="C:ribosome"/>
    <property type="evidence" value="ECO:0007669"/>
    <property type="project" value="InterPro"/>
</dbReference>
<dbReference type="FunFam" id="1.10.510.10:FF:000358">
    <property type="entry name" value="Putative leucine-rich repeat receptor-like serine/threonine-protein kinase"/>
    <property type="match status" value="1"/>
</dbReference>
<protein>
    <recommendedName>
        <fullName evidence="4">non-specific serine/threonine protein kinase</fullName>
        <ecNumber evidence="4">2.7.11.1</ecNumber>
    </recommendedName>
</protein>
<dbReference type="Pfam" id="PF08263">
    <property type="entry name" value="LRRNT_2"/>
    <property type="match status" value="1"/>
</dbReference>
<evidence type="ECO:0000256" key="15">
    <source>
        <dbReference type="ARBA" id="ARBA00022840"/>
    </source>
</evidence>
<evidence type="ECO:0000256" key="9">
    <source>
        <dbReference type="ARBA" id="ARBA00022679"/>
    </source>
</evidence>
<dbReference type="PROSITE" id="PS50011">
    <property type="entry name" value="PROTEIN_KINASE_DOM"/>
    <property type="match status" value="1"/>
</dbReference>
<keyword evidence="9" id="KW-0808">Transferase</keyword>
<evidence type="ECO:0000256" key="21">
    <source>
        <dbReference type="ARBA" id="ARBA00048679"/>
    </source>
</evidence>
<reference evidence="26 27" key="1">
    <citation type="journal article" date="2021" name="Commun. Biol.">
        <title>The genome of Shorea leprosula (Dipterocarpaceae) highlights the ecological relevance of drought in aseasonal tropical rainforests.</title>
        <authorList>
            <person name="Ng K.K.S."/>
            <person name="Kobayashi M.J."/>
            <person name="Fawcett J.A."/>
            <person name="Hatakeyama M."/>
            <person name="Paape T."/>
            <person name="Ng C.H."/>
            <person name="Ang C.C."/>
            <person name="Tnah L.H."/>
            <person name="Lee C.T."/>
            <person name="Nishiyama T."/>
            <person name="Sese J."/>
            <person name="O'Brien M.J."/>
            <person name="Copetti D."/>
            <person name="Mohd Noor M.I."/>
            <person name="Ong R.C."/>
            <person name="Putra M."/>
            <person name="Sireger I.Z."/>
            <person name="Indrioko S."/>
            <person name="Kosugi Y."/>
            <person name="Izuno A."/>
            <person name="Isagi Y."/>
            <person name="Lee S.L."/>
            <person name="Shimizu K.K."/>
        </authorList>
    </citation>
    <scope>NUCLEOTIDE SEQUENCE [LARGE SCALE GENOMIC DNA]</scope>
    <source>
        <strain evidence="26">214</strain>
    </source>
</reference>
<feature type="signal peptide" evidence="24">
    <location>
        <begin position="1"/>
        <end position="26"/>
    </location>
</feature>
<keyword evidence="5" id="KW-1003">Cell membrane</keyword>
<keyword evidence="14" id="KW-0418">Kinase</keyword>
<keyword evidence="8" id="KW-0433">Leucine-rich repeat</keyword>
<evidence type="ECO:0000256" key="19">
    <source>
        <dbReference type="ARBA" id="ARBA00023180"/>
    </source>
</evidence>
<evidence type="ECO:0000256" key="14">
    <source>
        <dbReference type="ARBA" id="ARBA00022777"/>
    </source>
</evidence>
<dbReference type="InterPro" id="IPR032675">
    <property type="entry name" value="LRR_dom_sf"/>
</dbReference>
<evidence type="ECO:0000256" key="7">
    <source>
        <dbReference type="ARBA" id="ARBA00022553"/>
    </source>
</evidence>
<feature type="domain" description="Protein kinase" evidence="25">
    <location>
        <begin position="707"/>
        <end position="1021"/>
    </location>
</feature>
<feature type="transmembrane region" description="Helical" evidence="23">
    <location>
        <begin position="652"/>
        <end position="674"/>
    </location>
</feature>
<feature type="chain" id="PRO_5043528925" description="non-specific serine/threonine protein kinase" evidence="24">
    <location>
        <begin position="27"/>
        <end position="1025"/>
    </location>
</feature>
<dbReference type="InterPro" id="IPR008271">
    <property type="entry name" value="Ser/Thr_kinase_AS"/>
</dbReference>
<proteinExistence type="inferred from homology"/>
<dbReference type="GO" id="GO:0005524">
    <property type="term" value="F:ATP binding"/>
    <property type="evidence" value="ECO:0007669"/>
    <property type="project" value="UniProtKB-UniRule"/>
</dbReference>
<evidence type="ECO:0000256" key="13">
    <source>
        <dbReference type="ARBA" id="ARBA00022741"/>
    </source>
</evidence>
<dbReference type="CDD" id="cd14066">
    <property type="entry name" value="STKc_IRAK"/>
    <property type="match status" value="1"/>
</dbReference>
<evidence type="ECO:0000256" key="2">
    <source>
        <dbReference type="ARBA" id="ARBA00004479"/>
    </source>
</evidence>
<evidence type="ECO:0000256" key="6">
    <source>
        <dbReference type="ARBA" id="ARBA00022527"/>
    </source>
</evidence>
<evidence type="ECO:0000256" key="1">
    <source>
        <dbReference type="ARBA" id="ARBA00004162"/>
    </source>
</evidence>
<dbReference type="InterPro" id="IPR011009">
    <property type="entry name" value="Kinase-like_dom_sf"/>
</dbReference>
<keyword evidence="10 23" id="KW-0812">Transmembrane</keyword>
<keyword evidence="13 22" id="KW-0547">Nucleotide-binding</keyword>
<comment type="subcellular location">
    <subcellularLocation>
        <location evidence="1">Cell membrane</location>
        <topology evidence="1">Single-pass membrane protein</topology>
    </subcellularLocation>
    <subcellularLocation>
        <location evidence="2">Membrane</location>
        <topology evidence="2">Single-pass type I membrane protein</topology>
    </subcellularLocation>
</comment>
<dbReference type="InterPro" id="IPR018130">
    <property type="entry name" value="Ribosomal_uS2_CS"/>
</dbReference>
<dbReference type="AlphaFoldDB" id="A0AAV5MSP7"/>
<dbReference type="PROSITE" id="PS00108">
    <property type="entry name" value="PROTEIN_KINASE_ST"/>
    <property type="match status" value="1"/>
</dbReference>
<comment type="caution">
    <text evidence="26">The sequence shown here is derived from an EMBL/GenBank/DDBJ whole genome shotgun (WGS) entry which is preliminary data.</text>
</comment>
<sequence length="1025" mass="113761">MEVALNLQFSIILNILIICTTHLGHGFQTPPTNETDIHALLAFKDHIEEDPRGVLSSWNKSLHFCNWRGVSCSQRHQGRVTVLNFGGQKLVGSIPPHIGNLSFLRQINLSDNNFKGDIPKEIGRLFRLIYLDVSNNVLRGQIPSNLVFCSKMRIIDFALNNLVGEIPMEFRNLSKSLQFFQVYANQLTGSIPQWLGNASSLIVLSLGENHFHGSIPTELGRLGKLKHLQLVDSNLFGSFPLPILNLSSLNYLSIAFYGKIPFNIGFTNPNLQYLAIGINYFYGEIPTSLLNMSKLIVVSLPFNNLSGVIPSNLGSLRNLQHLGLAANQLEPPENEGLGFLTSLTNCSNLKALHLGGNNFKGELPTSIANLSTKLEYLWMGKNQISGKIPKEIRNLVGLTSLDMSMNYITGEIPSSIGKLDKLSRLYLFSNRISGLIPSSLGNITQLQDLELDGNNLSGVIPPSLGNCSQLERVFLDNNYLFGIIPKQLLSLSSMINLSMSWNSFMGELPLDVGKMTHLGGFSVSHNRLLGAIPSTLGKCLMLEDLWMQDNFFEGSIPPSFSALKNLKDLDLSRNNLSGQITKYLQNFTLLQNLNLSFNHFEGEVPIGGIFRNASIISVHGNQRLCGGIQQLGLPLCEIQGMKKKGKFQHLKVVIPIIVSCSLFLIVVLLVIFSYRKKSKRRSSTTMQEKEFFPQISYAELSQVVNEFSPSNLVGKGSFGSVYKGILVANGMMVAVKVLNLKQKGAAKSFLAECAALSNIRHRNLIKIITVCSSIDFKGSDFKAIIYEFMQNGSLEEWLHPHENQGVGEFNFIRRLNIAIDVAFALEYLHHYCQPAIVHGDLKPSNVLLDHDMVAHVGDFGMSRIFRNESSHSIASKEQNSSIGIKGTVGYIPPEYGMGSKTSMEGDVYSFGIMLLEMITGKRPTDPMFNDGFNIHQFTKIALPERVMEILEPSLLQELHVTNNSGIEHSRARNNMGRRIGVLESLSEVARVGVFCSMESPNERMEMKEVVAELSAIKHRFLGARN</sequence>
<dbReference type="GO" id="GO:0004674">
    <property type="term" value="F:protein serine/threonine kinase activity"/>
    <property type="evidence" value="ECO:0007669"/>
    <property type="project" value="UniProtKB-KW"/>
</dbReference>
<dbReference type="FunFam" id="3.80.10.10:FF:000095">
    <property type="entry name" value="LRR receptor-like serine/threonine-protein kinase GSO1"/>
    <property type="match status" value="1"/>
</dbReference>
<feature type="binding site" evidence="22">
    <location>
        <position position="736"/>
    </location>
    <ligand>
        <name>ATP</name>
        <dbReference type="ChEBI" id="CHEBI:30616"/>
    </ligand>
</feature>
<evidence type="ECO:0000256" key="11">
    <source>
        <dbReference type="ARBA" id="ARBA00022729"/>
    </source>
</evidence>
<dbReference type="Pfam" id="PF23598">
    <property type="entry name" value="LRR_14"/>
    <property type="match status" value="1"/>
</dbReference>
<dbReference type="PROSITE" id="PS00962">
    <property type="entry name" value="RIBOSOMAL_S2_1"/>
    <property type="match status" value="1"/>
</dbReference>
<dbReference type="InterPro" id="IPR017441">
    <property type="entry name" value="Protein_kinase_ATP_BS"/>
</dbReference>
<dbReference type="SUPFAM" id="SSF52058">
    <property type="entry name" value="L domain-like"/>
    <property type="match status" value="3"/>
</dbReference>
<evidence type="ECO:0000259" key="25">
    <source>
        <dbReference type="PROSITE" id="PS50011"/>
    </source>
</evidence>
<comment type="catalytic activity">
    <reaction evidence="20">
        <text>L-threonyl-[protein] + ATP = O-phospho-L-threonyl-[protein] + ADP + H(+)</text>
        <dbReference type="Rhea" id="RHEA:46608"/>
        <dbReference type="Rhea" id="RHEA-COMP:11060"/>
        <dbReference type="Rhea" id="RHEA-COMP:11605"/>
        <dbReference type="ChEBI" id="CHEBI:15378"/>
        <dbReference type="ChEBI" id="CHEBI:30013"/>
        <dbReference type="ChEBI" id="CHEBI:30616"/>
        <dbReference type="ChEBI" id="CHEBI:61977"/>
        <dbReference type="ChEBI" id="CHEBI:456216"/>
        <dbReference type="EC" id="2.7.11.1"/>
    </reaction>
</comment>
<dbReference type="SMART" id="SM00220">
    <property type="entry name" value="S_TKc"/>
    <property type="match status" value="1"/>
</dbReference>
<keyword evidence="18" id="KW-0675">Receptor</keyword>
<organism evidence="26 27">
    <name type="scientific">Rubroshorea leprosula</name>
    <dbReference type="NCBI Taxonomy" id="152421"/>
    <lineage>
        <taxon>Eukaryota</taxon>
        <taxon>Viridiplantae</taxon>
        <taxon>Streptophyta</taxon>
        <taxon>Embryophyta</taxon>
        <taxon>Tracheophyta</taxon>
        <taxon>Spermatophyta</taxon>
        <taxon>Magnoliopsida</taxon>
        <taxon>eudicotyledons</taxon>
        <taxon>Gunneridae</taxon>
        <taxon>Pentapetalae</taxon>
        <taxon>rosids</taxon>
        <taxon>malvids</taxon>
        <taxon>Malvales</taxon>
        <taxon>Dipterocarpaceae</taxon>
        <taxon>Rubroshorea</taxon>
    </lineage>
</organism>
<dbReference type="PANTHER" id="PTHR27008">
    <property type="entry name" value="OS04G0122200 PROTEIN"/>
    <property type="match status" value="1"/>
</dbReference>
<dbReference type="Pfam" id="PF00560">
    <property type="entry name" value="LRR_1"/>
    <property type="match status" value="2"/>
</dbReference>
<dbReference type="Proteomes" id="UP001054252">
    <property type="component" value="Unassembled WGS sequence"/>
</dbReference>
<dbReference type="FunFam" id="3.30.200.20:FF:000432">
    <property type="entry name" value="LRR receptor-like serine/threonine-protein kinase EFR"/>
    <property type="match status" value="1"/>
</dbReference>
<dbReference type="InterPro" id="IPR001245">
    <property type="entry name" value="Ser-Thr/Tyr_kinase_cat_dom"/>
</dbReference>
<evidence type="ECO:0000256" key="17">
    <source>
        <dbReference type="ARBA" id="ARBA00023136"/>
    </source>
</evidence>
<evidence type="ECO:0000256" key="12">
    <source>
        <dbReference type="ARBA" id="ARBA00022737"/>
    </source>
</evidence>
<dbReference type="PANTHER" id="PTHR27008:SF610">
    <property type="entry name" value="SERINE-THREONINE_TYROSINE-PROTEIN KINASE CATALYTIC DOMAIN-CONTAINING PROTEIN"/>
    <property type="match status" value="1"/>
</dbReference>
<evidence type="ECO:0000313" key="27">
    <source>
        <dbReference type="Proteomes" id="UP001054252"/>
    </source>
</evidence>
<evidence type="ECO:0000256" key="18">
    <source>
        <dbReference type="ARBA" id="ARBA00023170"/>
    </source>
</evidence>
<comment type="catalytic activity">
    <reaction evidence="21">
        <text>L-seryl-[protein] + ATP = O-phospho-L-seryl-[protein] + ADP + H(+)</text>
        <dbReference type="Rhea" id="RHEA:17989"/>
        <dbReference type="Rhea" id="RHEA-COMP:9863"/>
        <dbReference type="Rhea" id="RHEA-COMP:11604"/>
        <dbReference type="ChEBI" id="CHEBI:15378"/>
        <dbReference type="ChEBI" id="CHEBI:29999"/>
        <dbReference type="ChEBI" id="CHEBI:30616"/>
        <dbReference type="ChEBI" id="CHEBI:83421"/>
        <dbReference type="ChEBI" id="CHEBI:456216"/>
        <dbReference type="EC" id="2.7.11.1"/>
    </reaction>
</comment>
<dbReference type="FunFam" id="3.80.10.10:FF:000288">
    <property type="entry name" value="LRR receptor-like serine/threonine-protein kinase EFR"/>
    <property type="match status" value="1"/>
</dbReference>
<accession>A0AAV5MSP7</accession>
<evidence type="ECO:0000256" key="16">
    <source>
        <dbReference type="ARBA" id="ARBA00022989"/>
    </source>
</evidence>
<evidence type="ECO:0000313" key="26">
    <source>
        <dbReference type="EMBL" id="GKV51592.1"/>
    </source>
</evidence>
<evidence type="ECO:0000256" key="5">
    <source>
        <dbReference type="ARBA" id="ARBA00022475"/>
    </source>
</evidence>
<keyword evidence="27" id="KW-1185">Reference proteome</keyword>
<name>A0AAV5MSP7_9ROSI</name>
<evidence type="ECO:0000256" key="8">
    <source>
        <dbReference type="ARBA" id="ARBA00022614"/>
    </source>
</evidence>
<dbReference type="Gene3D" id="3.30.200.20">
    <property type="entry name" value="Phosphorylase Kinase, domain 1"/>
    <property type="match status" value="1"/>
</dbReference>
<dbReference type="InterPro" id="IPR051809">
    <property type="entry name" value="Plant_receptor-like_S/T_kinase"/>
</dbReference>
<dbReference type="Pfam" id="PF07714">
    <property type="entry name" value="PK_Tyr_Ser-Thr"/>
    <property type="match status" value="1"/>
</dbReference>
<dbReference type="Gene3D" id="3.80.10.10">
    <property type="entry name" value="Ribonuclease Inhibitor"/>
    <property type="match status" value="4"/>
</dbReference>
<keyword evidence="17 23" id="KW-0472">Membrane</keyword>
<comment type="similarity">
    <text evidence="3">Belongs to the protein kinase superfamily. Ser/Thr protein kinase family.</text>
</comment>
<dbReference type="EC" id="2.7.11.1" evidence="4"/>
<dbReference type="SMART" id="SM00365">
    <property type="entry name" value="LRR_SD22"/>
    <property type="match status" value="3"/>
</dbReference>
<dbReference type="GO" id="GO:0006412">
    <property type="term" value="P:translation"/>
    <property type="evidence" value="ECO:0007669"/>
    <property type="project" value="InterPro"/>
</dbReference>
<evidence type="ECO:0000256" key="23">
    <source>
        <dbReference type="SAM" id="Phobius"/>
    </source>
</evidence>
<dbReference type="EMBL" id="BPVZ01000516">
    <property type="protein sequence ID" value="GKV51592.1"/>
    <property type="molecule type" value="Genomic_DNA"/>
</dbReference>
<dbReference type="Gene3D" id="1.10.510.10">
    <property type="entry name" value="Transferase(Phosphotransferase) domain 1"/>
    <property type="match status" value="1"/>
</dbReference>
<keyword evidence="16 23" id="KW-1133">Transmembrane helix</keyword>
<keyword evidence="7" id="KW-0597">Phosphoprotein</keyword>